<evidence type="ECO:0000313" key="13">
    <source>
        <dbReference type="Proteomes" id="UP000316887"/>
    </source>
</evidence>
<dbReference type="NCBIfam" id="TIGR02802">
    <property type="entry name" value="Pal_lipo"/>
    <property type="match status" value="1"/>
</dbReference>
<dbReference type="SUPFAM" id="SSF103088">
    <property type="entry name" value="OmpA-like"/>
    <property type="match status" value="1"/>
</dbReference>
<evidence type="ECO:0000256" key="3">
    <source>
        <dbReference type="ARBA" id="ARBA00023136"/>
    </source>
</evidence>
<dbReference type="EMBL" id="VFOF01000001">
    <property type="protein sequence ID" value="TQL16699.1"/>
    <property type="molecule type" value="Genomic_DNA"/>
</dbReference>
<organism evidence="12 13">
    <name type="scientific">Zymomonas mobilis</name>
    <dbReference type="NCBI Taxonomy" id="542"/>
    <lineage>
        <taxon>Bacteria</taxon>
        <taxon>Pseudomonadati</taxon>
        <taxon>Pseudomonadota</taxon>
        <taxon>Alphaproteobacteria</taxon>
        <taxon>Sphingomonadales</taxon>
        <taxon>Zymomonadaceae</taxon>
        <taxon>Zymomonas</taxon>
    </lineage>
</organism>
<dbReference type="Pfam" id="PF00691">
    <property type="entry name" value="OmpA"/>
    <property type="match status" value="1"/>
</dbReference>
<keyword evidence="5 8" id="KW-0998">Cell outer membrane</keyword>
<dbReference type="PANTHER" id="PTHR30329:SF21">
    <property type="entry name" value="LIPOPROTEIN YIAD-RELATED"/>
    <property type="match status" value="1"/>
</dbReference>
<proteinExistence type="inferred from homology"/>
<comment type="similarity">
    <text evidence="8">Belongs to the Pal lipoprotein family.</text>
</comment>
<protein>
    <recommendedName>
        <fullName evidence="8">Peptidoglycan-associated lipoprotein</fullName>
        <shortName evidence="8">PAL</shortName>
    </recommendedName>
</protein>
<keyword evidence="2 8" id="KW-0732">Signal</keyword>
<feature type="compositionally biased region" description="Low complexity" evidence="9">
    <location>
        <begin position="25"/>
        <end position="41"/>
    </location>
</feature>
<evidence type="ECO:0000256" key="7">
    <source>
        <dbReference type="ARBA" id="ARBA00023306"/>
    </source>
</evidence>
<keyword evidence="1 8" id="KW-0132">Cell division</keyword>
<evidence type="ECO:0000256" key="10">
    <source>
        <dbReference type="SAM" id="SignalP"/>
    </source>
</evidence>
<evidence type="ECO:0000313" key="12">
    <source>
        <dbReference type="EMBL" id="TQL16699.1"/>
    </source>
</evidence>
<dbReference type="AlphaFoldDB" id="A0A542VZG7"/>
<feature type="chain" id="PRO_5021744262" description="Peptidoglycan-associated lipoprotein" evidence="10">
    <location>
        <begin position="28"/>
        <end position="176"/>
    </location>
</feature>
<dbReference type="PANTHER" id="PTHR30329">
    <property type="entry name" value="STATOR ELEMENT OF FLAGELLAR MOTOR COMPLEX"/>
    <property type="match status" value="1"/>
</dbReference>
<sequence>MTKSKLTISLFAGLVALTACSSHQPKAASLPPAPATKAPAPNSNGDVDTGAVRDTVVLGSHADFLRQVGTDMVHFALNSHDLDSEAKAILDREIRWLKKYPSTRVTIEGHCDERGTREYNIALGEKRADAVRDYLVKAGVANSVNVISYGKERPLAMGSDEDAWAQNRRAVTVTPN</sequence>
<dbReference type="PROSITE" id="PS51257">
    <property type="entry name" value="PROKAR_LIPOPROTEIN"/>
    <property type="match status" value="1"/>
</dbReference>
<evidence type="ECO:0000256" key="4">
    <source>
        <dbReference type="ARBA" id="ARBA00023139"/>
    </source>
</evidence>
<dbReference type="InterPro" id="IPR050330">
    <property type="entry name" value="Bact_OuterMem_StrucFunc"/>
</dbReference>
<dbReference type="Proteomes" id="UP000316887">
    <property type="component" value="Unassembled WGS sequence"/>
</dbReference>
<dbReference type="GO" id="GO:0009279">
    <property type="term" value="C:cell outer membrane"/>
    <property type="evidence" value="ECO:0007669"/>
    <property type="project" value="UniProtKB-SubCell"/>
</dbReference>
<evidence type="ECO:0000256" key="6">
    <source>
        <dbReference type="ARBA" id="ARBA00023288"/>
    </source>
</evidence>
<feature type="domain" description="OmpA-like" evidence="11">
    <location>
        <begin position="62"/>
        <end position="176"/>
    </location>
</feature>
<evidence type="ECO:0000256" key="5">
    <source>
        <dbReference type="ARBA" id="ARBA00023237"/>
    </source>
</evidence>
<reference evidence="12 13" key="1">
    <citation type="submission" date="2019-06" db="EMBL/GenBank/DDBJ databases">
        <title>Genome sequencing of Zymomonas mobilis strains for genetic engineering and biofuel applications.</title>
        <authorList>
            <person name="Teravest M."/>
        </authorList>
    </citation>
    <scope>NUCLEOTIDE SEQUENCE [LARGE SCALE GENOMIC DNA]</scope>
    <source>
        <strain evidence="12 13">AN0101</strain>
    </source>
</reference>
<dbReference type="CDD" id="cd07185">
    <property type="entry name" value="OmpA_C-like"/>
    <property type="match status" value="1"/>
</dbReference>
<keyword evidence="7 8" id="KW-0131">Cell cycle</keyword>
<dbReference type="InterPro" id="IPR014169">
    <property type="entry name" value="Pal_lipo_C"/>
</dbReference>
<dbReference type="PRINTS" id="PR01021">
    <property type="entry name" value="OMPADOMAIN"/>
</dbReference>
<keyword evidence="4 8" id="KW-0564">Palmitate</keyword>
<keyword evidence="6 8" id="KW-0449">Lipoprotein</keyword>
<feature type="region of interest" description="Disordered" evidence="9">
    <location>
        <begin position="25"/>
        <end position="49"/>
    </location>
</feature>
<dbReference type="InterPro" id="IPR036737">
    <property type="entry name" value="OmpA-like_sf"/>
</dbReference>
<comment type="subcellular location">
    <subcellularLocation>
        <location evidence="8">Cell outer membrane</location>
        <topology evidence="8">Lipid-anchor</topology>
    </subcellularLocation>
</comment>
<evidence type="ECO:0000256" key="1">
    <source>
        <dbReference type="ARBA" id="ARBA00022618"/>
    </source>
</evidence>
<comment type="function">
    <text evidence="8">Part of the Tol-Pal system, which plays a role in outer membrane invagination during cell division and is important for maintaining outer membrane integrity.</text>
</comment>
<dbReference type="PROSITE" id="PS51123">
    <property type="entry name" value="OMPA_2"/>
    <property type="match status" value="1"/>
</dbReference>
<evidence type="ECO:0000256" key="9">
    <source>
        <dbReference type="SAM" id="MobiDB-lite"/>
    </source>
</evidence>
<dbReference type="Gene3D" id="3.30.1330.60">
    <property type="entry name" value="OmpA-like domain"/>
    <property type="match status" value="1"/>
</dbReference>
<dbReference type="GO" id="GO:0051301">
    <property type="term" value="P:cell division"/>
    <property type="evidence" value="ECO:0007669"/>
    <property type="project" value="UniProtKB-UniRule"/>
</dbReference>
<name>A0A542VZG7_ZYMMB</name>
<dbReference type="RefSeq" id="WP_141919117.1">
    <property type="nucleotide sequence ID" value="NZ_VFOF01000001.1"/>
</dbReference>
<accession>A0A542VZG7</accession>
<comment type="subunit">
    <text evidence="8">The Tol-Pal system is composed of five core proteins: the inner membrane proteins TolA, TolQ and TolR, the periplasmic protein TolB and the outer membrane protein Pal. They form a network linking the inner and outer membranes and the peptidoglycan layer.</text>
</comment>
<dbReference type="InterPro" id="IPR039001">
    <property type="entry name" value="Pal"/>
</dbReference>
<evidence type="ECO:0000259" key="11">
    <source>
        <dbReference type="PROSITE" id="PS51123"/>
    </source>
</evidence>
<evidence type="ECO:0000256" key="2">
    <source>
        <dbReference type="ARBA" id="ARBA00022729"/>
    </source>
</evidence>
<dbReference type="HAMAP" id="MF_02204">
    <property type="entry name" value="Pal"/>
    <property type="match status" value="1"/>
</dbReference>
<dbReference type="OrthoDB" id="9809164at2"/>
<evidence type="ECO:0000256" key="8">
    <source>
        <dbReference type="HAMAP-Rule" id="MF_02204"/>
    </source>
</evidence>
<comment type="caution">
    <text evidence="12">The sequence shown here is derived from an EMBL/GenBank/DDBJ whole genome shotgun (WGS) entry which is preliminary data.</text>
</comment>
<gene>
    <name evidence="8" type="primary">pal</name>
    <name evidence="12" type="ORF">FBY58_0240</name>
</gene>
<keyword evidence="3 8" id="KW-0472">Membrane</keyword>
<dbReference type="InterPro" id="IPR006664">
    <property type="entry name" value="OMP_bac"/>
</dbReference>
<feature type="signal peptide" evidence="10">
    <location>
        <begin position="1"/>
        <end position="27"/>
    </location>
</feature>
<dbReference type="InterPro" id="IPR006665">
    <property type="entry name" value="OmpA-like"/>
</dbReference>